<evidence type="ECO:0000259" key="3">
    <source>
        <dbReference type="PROSITE" id="PS50048"/>
    </source>
</evidence>
<dbReference type="PANTHER" id="PTHR31001:SF89">
    <property type="entry name" value="ZN(2)-C6 FUNGAL-TYPE DOMAIN-CONTAINING PROTEIN"/>
    <property type="match status" value="1"/>
</dbReference>
<dbReference type="SUPFAM" id="SSF57701">
    <property type="entry name" value="Zn2/Cys6 DNA-binding domain"/>
    <property type="match status" value="1"/>
</dbReference>
<dbReference type="InterPro" id="IPR001138">
    <property type="entry name" value="Zn2Cys6_DnaBD"/>
</dbReference>
<organism evidence="4 5">
    <name type="scientific">Cutaneotrichosporon spelunceum</name>
    <dbReference type="NCBI Taxonomy" id="1672016"/>
    <lineage>
        <taxon>Eukaryota</taxon>
        <taxon>Fungi</taxon>
        <taxon>Dikarya</taxon>
        <taxon>Basidiomycota</taxon>
        <taxon>Agaricomycotina</taxon>
        <taxon>Tremellomycetes</taxon>
        <taxon>Trichosporonales</taxon>
        <taxon>Trichosporonaceae</taxon>
        <taxon>Cutaneotrichosporon</taxon>
    </lineage>
</organism>
<dbReference type="CDD" id="cd00067">
    <property type="entry name" value="GAL4"/>
    <property type="match status" value="1"/>
</dbReference>
<gene>
    <name evidence="4" type="ORF">CspeluHIS016_0401860</name>
</gene>
<evidence type="ECO:0000256" key="2">
    <source>
        <dbReference type="ARBA" id="ARBA00023242"/>
    </source>
</evidence>
<keyword evidence="5" id="KW-1185">Reference proteome</keyword>
<comment type="subcellular location">
    <subcellularLocation>
        <location evidence="1">Nucleus</location>
    </subcellularLocation>
</comment>
<dbReference type="PANTHER" id="PTHR31001">
    <property type="entry name" value="UNCHARACTERIZED TRANSCRIPTIONAL REGULATORY PROTEIN"/>
    <property type="match status" value="1"/>
</dbReference>
<dbReference type="PROSITE" id="PS50048">
    <property type="entry name" value="ZN2_CY6_FUNGAL_2"/>
    <property type="match status" value="1"/>
</dbReference>
<protein>
    <recommendedName>
        <fullName evidence="3">Zn(2)-C6 fungal-type domain-containing protein</fullName>
    </recommendedName>
</protein>
<dbReference type="Pfam" id="PF00172">
    <property type="entry name" value="Zn_clus"/>
    <property type="match status" value="1"/>
</dbReference>
<accession>A0AAD3YCX4</accession>
<dbReference type="CDD" id="cd12148">
    <property type="entry name" value="fungal_TF_MHR"/>
    <property type="match status" value="1"/>
</dbReference>
<dbReference type="GO" id="GO:0005634">
    <property type="term" value="C:nucleus"/>
    <property type="evidence" value="ECO:0007669"/>
    <property type="project" value="UniProtKB-SubCell"/>
</dbReference>
<reference evidence="4" key="2">
    <citation type="submission" date="2023-06" db="EMBL/GenBank/DDBJ databases">
        <authorList>
            <person name="Kobayashi Y."/>
            <person name="Kayamori A."/>
            <person name="Aoki K."/>
            <person name="Shiwa Y."/>
            <person name="Fujita N."/>
            <person name="Sugita T."/>
            <person name="Iwasaki W."/>
            <person name="Tanaka N."/>
            <person name="Takashima M."/>
        </authorList>
    </citation>
    <scope>NUCLEOTIDE SEQUENCE</scope>
    <source>
        <strain evidence="4">HIS016</strain>
    </source>
</reference>
<dbReference type="AlphaFoldDB" id="A0AAD3YCX4"/>
<reference evidence="4" key="1">
    <citation type="journal article" date="2023" name="BMC Genomics">
        <title>Chromosome-level genome assemblies of Cutaneotrichosporon spp. (Trichosporonales, Basidiomycota) reveal imbalanced evolution between nucleotide sequences and chromosome synteny.</title>
        <authorList>
            <person name="Kobayashi Y."/>
            <person name="Kayamori A."/>
            <person name="Aoki K."/>
            <person name="Shiwa Y."/>
            <person name="Matsutani M."/>
            <person name="Fujita N."/>
            <person name="Sugita T."/>
            <person name="Iwasaki W."/>
            <person name="Tanaka N."/>
            <person name="Takashima M."/>
        </authorList>
    </citation>
    <scope>NUCLEOTIDE SEQUENCE</scope>
    <source>
        <strain evidence="4">HIS016</strain>
    </source>
</reference>
<dbReference type="InterPro" id="IPR036864">
    <property type="entry name" value="Zn2-C6_fun-type_DNA-bd_sf"/>
</dbReference>
<sequence length="559" mass="60652">MPTRSRSPDKTHPKRCRLRATRVCGRCRRLKLRCDRNRPCEACTRAGLPDGCAYAALGGLDARAVHAKNGVPPADSVIHRGEGEEEGEEGELTGLLALFPPPEEVATLVDAFRDVDRLFGYVPLSLPLPSPATDSPHLEAPRLALLAAMCLVGALSTQHEERTLRRLTDGLMRHCTTYGPHNVDYAHAAVVACAAELAGAASSPARAWVAAGSARAALLLARVHVDHEESLWGRERRRRIWYHVYVSQAFTAARLGLPFEGTPYVPRPLVIPDAALQAATTPQEAALIAEGEAEWEHPDSKIAWADLLLAQGEIMRSPAPLAERLAEAHSAIDSFWAALPAHIKMGSSRGLITRIATHEALISLYRPHFALRDGAERMGLLAAGIDPLARGLGAAHALAEAVRELGDVAERDAALWTYGARAFTAGMTIAYAELAGRGSVHDVDMLDSALHSLKLCASRGGSSRTSSAAVTVLEGVRRLVRARRAHRVARIQQQRDPPRYVPEHAWEDEVVDPYSGLSMPIPQSPPTAPSPVWYPYLSEGGSLWDEWEGLFRGFMEEGS</sequence>
<name>A0AAD3YCX4_9TREE</name>
<evidence type="ECO:0000313" key="5">
    <source>
        <dbReference type="Proteomes" id="UP001222932"/>
    </source>
</evidence>
<dbReference type="InterPro" id="IPR050613">
    <property type="entry name" value="Sec_Metabolite_Reg"/>
</dbReference>
<feature type="domain" description="Zn(2)-C6 fungal-type" evidence="3">
    <location>
        <begin position="23"/>
        <end position="54"/>
    </location>
</feature>
<dbReference type="GO" id="GO:0008270">
    <property type="term" value="F:zinc ion binding"/>
    <property type="evidence" value="ECO:0007669"/>
    <property type="project" value="InterPro"/>
</dbReference>
<proteinExistence type="predicted"/>
<dbReference type="Proteomes" id="UP001222932">
    <property type="component" value="Unassembled WGS sequence"/>
</dbReference>
<dbReference type="PROSITE" id="PS00463">
    <property type="entry name" value="ZN2_CY6_FUNGAL_1"/>
    <property type="match status" value="1"/>
</dbReference>
<evidence type="ECO:0000313" key="4">
    <source>
        <dbReference type="EMBL" id="GMK57352.1"/>
    </source>
</evidence>
<comment type="caution">
    <text evidence="4">The sequence shown here is derived from an EMBL/GenBank/DDBJ whole genome shotgun (WGS) entry which is preliminary data.</text>
</comment>
<dbReference type="Gene3D" id="4.10.240.10">
    <property type="entry name" value="Zn(2)-C6 fungal-type DNA-binding domain"/>
    <property type="match status" value="1"/>
</dbReference>
<evidence type="ECO:0000256" key="1">
    <source>
        <dbReference type="ARBA" id="ARBA00004123"/>
    </source>
</evidence>
<dbReference type="EMBL" id="BTCM01000004">
    <property type="protein sequence ID" value="GMK57352.1"/>
    <property type="molecule type" value="Genomic_DNA"/>
</dbReference>
<dbReference type="SMART" id="SM00066">
    <property type="entry name" value="GAL4"/>
    <property type="match status" value="1"/>
</dbReference>
<dbReference type="GO" id="GO:0000981">
    <property type="term" value="F:DNA-binding transcription factor activity, RNA polymerase II-specific"/>
    <property type="evidence" value="ECO:0007669"/>
    <property type="project" value="InterPro"/>
</dbReference>
<keyword evidence="2" id="KW-0539">Nucleus</keyword>